<dbReference type="GeneID" id="25787923"/>
<gene>
    <name evidence="1" type="ORF">TRIVIDRAFT_145043</name>
</gene>
<organism evidence="1 2">
    <name type="scientific">Hypocrea virens (strain Gv29-8 / FGSC 10586)</name>
    <name type="common">Gliocladium virens</name>
    <name type="synonym">Trichoderma virens</name>
    <dbReference type="NCBI Taxonomy" id="413071"/>
    <lineage>
        <taxon>Eukaryota</taxon>
        <taxon>Fungi</taxon>
        <taxon>Dikarya</taxon>
        <taxon>Ascomycota</taxon>
        <taxon>Pezizomycotina</taxon>
        <taxon>Sordariomycetes</taxon>
        <taxon>Hypocreomycetidae</taxon>
        <taxon>Hypocreales</taxon>
        <taxon>Hypocreaceae</taxon>
        <taxon>Trichoderma</taxon>
    </lineage>
</organism>
<dbReference type="HOGENOM" id="CLU_2711587_0_0_1"/>
<dbReference type="OMA" id="IFIRINR"/>
<name>G9MK74_HYPVG</name>
<accession>G9MK74</accession>
<dbReference type="RefSeq" id="XP_013959283.1">
    <property type="nucleotide sequence ID" value="XM_014103808.1"/>
</dbReference>
<dbReference type="OrthoDB" id="5100833at2759"/>
<protein>
    <recommendedName>
        <fullName evidence="3">Integrase catalytic domain-containing protein</fullName>
    </recommendedName>
</protein>
<reference evidence="1 2" key="1">
    <citation type="journal article" date="2011" name="Genome Biol.">
        <title>Comparative genome sequence analysis underscores mycoparasitism as the ancestral life style of Trichoderma.</title>
        <authorList>
            <person name="Kubicek C.P."/>
            <person name="Herrera-Estrella A."/>
            <person name="Seidl-Seiboth V."/>
            <person name="Martinez D.A."/>
            <person name="Druzhinina I.S."/>
            <person name="Thon M."/>
            <person name="Zeilinger S."/>
            <person name="Casas-Flores S."/>
            <person name="Horwitz B.A."/>
            <person name="Mukherjee P.K."/>
            <person name="Mukherjee M."/>
            <person name="Kredics L."/>
            <person name="Alcaraz L.D."/>
            <person name="Aerts A."/>
            <person name="Antal Z."/>
            <person name="Atanasova L."/>
            <person name="Cervantes-Badillo M.G."/>
            <person name="Challacombe J."/>
            <person name="Chertkov O."/>
            <person name="McCluskey K."/>
            <person name="Coulpier F."/>
            <person name="Deshpande N."/>
            <person name="von Doehren H."/>
            <person name="Ebbole D.J."/>
            <person name="Esquivel-Naranjo E.U."/>
            <person name="Fekete E."/>
            <person name="Flipphi M."/>
            <person name="Glaser F."/>
            <person name="Gomez-Rodriguez E.Y."/>
            <person name="Gruber S."/>
            <person name="Han C."/>
            <person name="Henrissat B."/>
            <person name="Hermosa R."/>
            <person name="Hernandez-Onate M."/>
            <person name="Karaffa L."/>
            <person name="Kosti I."/>
            <person name="Le Crom S."/>
            <person name="Lindquist E."/>
            <person name="Lucas S."/>
            <person name="Luebeck M."/>
            <person name="Luebeck P.S."/>
            <person name="Margeot A."/>
            <person name="Metz B."/>
            <person name="Misra M."/>
            <person name="Nevalainen H."/>
            <person name="Omann M."/>
            <person name="Packer N."/>
            <person name="Perrone G."/>
            <person name="Uresti-Rivera E.E."/>
            <person name="Salamov A."/>
            <person name="Schmoll M."/>
            <person name="Seiboth B."/>
            <person name="Shapiro H."/>
            <person name="Sukno S."/>
            <person name="Tamayo-Ramos J.A."/>
            <person name="Tisch D."/>
            <person name="Wiest A."/>
            <person name="Wilkinson H.H."/>
            <person name="Zhang M."/>
            <person name="Coutinho P.M."/>
            <person name="Kenerley C.M."/>
            <person name="Monte E."/>
            <person name="Baker S.E."/>
            <person name="Grigoriev I.V."/>
        </authorList>
    </citation>
    <scope>NUCLEOTIDE SEQUENCE [LARGE SCALE GENOMIC DNA]</scope>
    <source>
        <strain evidence="2">Gv29-8 / FGSC 10586</strain>
    </source>
</reference>
<evidence type="ECO:0000313" key="1">
    <source>
        <dbReference type="EMBL" id="EHK25068.1"/>
    </source>
</evidence>
<keyword evidence="2" id="KW-1185">Reference proteome</keyword>
<dbReference type="eggNOG" id="ENOG502RQ3Z">
    <property type="taxonomic scope" value="Eukaryota"/>
</dbReference>
<dbReference type="VEuPathDB" id="FungiDB:TRIVIDRAFT_145043"/>
<evidence type="ECO:0008006" key="3">
    <source>
        <dbReference type="Google" id="ProtNLM"/>
    </source>
</evidence>
<comment type="caution">
    <text evidence="1">The sequence shown here is derived from an EMBL/GenBank/DDBJ whole genome shotgun (WGS) entry which is preliminary data.</text>
</comment>
<dbReference type="EMBL" id="ABDF02000003">
    <property type="protein sequence ID" value="EHK25068.1"/>
    <property type="molecule type" value="Genomic_DNA"/>
</dbReference>
<dbReference type="InParanoid" id="G9MK74"/>
<dbReference type="Proteomes" id="UP000007115">
    <property type="component" value="Unassembled WGS sequence"/>
</dbReference>
<proteinExistence type="predicted"/>
<evidence type="ECO:0000313" key="2">
    <source>
        <dbReference type="Proteomes" id="UP000007115"/>
    </source>
</evidence>
<dbReference type="STRING" id="413071.G9MK74"/>
<sequence>FNYIVKLPVLKEPIIKVKFNSIFIIVNRLIKITLFIPYIKGNTAEKLVYILQKYITVNHRLLKEIIFNRGSTFISKY</sequence>
<feature type="non-terminal residue" evidence="1">
    <location>
        <position position="1"/>
    </location>
</feature>
<dbReference type="AlphaFoldDB" id="G9MK74"/>